<comment type="caution">
    <text evidence="2">The sequence shown here is derived from an EMBL/GenBank/DDBJ whole genome shotgun (WGS) entry which is preliminary data.</text>
</comment>
<feature type="compositionally biased region" description="Basic and acidic residues" evidence="1">
    <location>
        <begin position="59"/>
        <end position="79"/>
    </location>
</feature>
<dbReference type="AlphaFoldDB" id="A0A7X0AW94"/>
<gene>
    <name evidence="2" type="ORF">FHS74_001803</name>
</gene>
<dbReference type="RefSeq" id="WP_184799567.1">
    <property type="nucleotide sequence ID" value="NZ_JACIIZ010000004.1"/>
</dbReference>
<accession>A0A7X0AW94</accession>
<proteinExistence type="predicted"/>
<keyword evidence="3" id="KW-1185">Reference proteome</keyword>
<reference evidence="2 3" key="1">
    <citation type="submission" date="2020-08" db="EMBL/GenBank/DDBJ databases">
        <title>Genomic Encyclopedia of Type Strains, Phase IV (KMG-IV): sequencing the most valuable type-strain genomes for metagenomic binning, comparative biology and taxonomic classification.</title>
        <authorList>
            <person name="Goeker M."/>
        </authorList>
    </citation>
    <scope>NUCLEOTIDE SEQUENCE [LARGE SCALE GENOMIC DNA]</scope>
    <source>
        <strain evidence="2 3">DSM 22198</strain>
    </source>
</reference>
<name>A0A7X0AW94_9PROT</name>
<sequence>MTKKPDHPKDDADNGSILGNIILEEVVEAIEAVRSPTPDIFPPIPHEVRPSKDNAVTGKGDERQEAEKTRPDSPGHHSR</sequence>
<protein>
    <submittedName>
        <fullName evidence="2">Uncharacterized protein</fullName>
    </submittedName>
</protein>
<feature type="region of interest" description="Disordered" evidence="1">
    <location>
        <begin position="35"/>
        <end position="79"/>
    </location>
</feature>
<evidence type="ECO:0000256" key="1">
    <source>
        <dbReference type="SAM" id="MobiDB-lite"/>
    </source>
</evidence>
<organism evidence="2 3">
    <name type="scientific">Nitrospirillum iridis</name>
    <dbReference type="NCBI Taxonomy" id="765888"/>
    <lineage>
        <taxon>Bacteria</taxon>
        <taxon>Pseudomonadati</taxon>
        <taxon>Pseudomonadota</taxon>
        <taxon>Alphaproteobacteria</taxon>
        <taxon>Rhodospirillales</taxon>
        <taxon>Azospirillaceae</taxon>
        <taxon>Nitrospirillum</taxon>
    </lineage>
</organism>
<dbReference type="Proteomes" id="UP000539175">
    <property type="component" value="Unassembled WGS sequence"/>
</dbReference>
<dbReference type="EMBL" id="JACIIZ010000004">
    <property type="protein sequence ID" value="MBB6251258.1"/>
    <property type="molecule type" value="Genomic_DNA"/>
</dbReference>
<evidence type="ECO:0000313" key="2">
    <source>
        <dbReference type="EMBL" id="MBB6251258.1"/>
    </source>
</evidence>
<evidence type="ECO:0000313" key="3">
    <source>
        <dbReference type="Proteomes" id="UP000539175"/>
    </source>
</evidence>